<dbReference type="AlphaFoldDB" id="A0A6N7IXD0"/>
<dbReference type="Pfam" id="PF00248">
    <property type="entry name" value="Aldo_ket_red"/>
    <property type="match status" value="1"/>
</dbReference>
<dbReference type="EMBL" id="VOGC01000002">
    <property type="protein sequence ID" value="MQN00984.1"/>
    <property type="molecule type" value="Genomic_DNA"/>
</dbReference>
<accession>A0A6N7IXD0</accession>
<keyword evidence="6" id="KW-1185">Reference proteome</keyword>
<dbReference type="PANTHER" id="PTHR43150:SF4">
    <property type="entry name" value="L-GLYCERALDEHYDE 3-PHOSPHATE REDUCTASE"/>
    <property type="match status" value="1"/>
</dbReference>
<comment type="similarity">
    <text evidence="1">Belongs to the shaker potassium channel beta subunit family.</text>
</comment>
<dbReference type="SUPFAM" id="SSF51430">
    <property type="entry name" value="NAD(P)-linked oxidoreductase"/>
    <property type="match status" value="1"/>
</dbReference>
<dbReference type="PANTHER" id="PTHR43150">
    <property type="entry name" value="HYPERKINETIC, ISOFORM M"/>
    <property type="match status" value="1"/>
</dbReference>
<comment type="caution">
    <text evidence="5">The sequence shown here is derived from an EMBL/GenBank/DDBJ whole genome shotgun (WGS) entry which is preliminary data.</text>
</comment>
<feature type="domain" description="NADP-dependent oxidoreductase" evidence="4">
    <location>
        <begin position="27"/>
        <end position="328"/>
    </location>
</feature>
<dbReference type="Proteomes" id="UP000460257">
    <property type="component" value="Unassembled WGS sequence"/>
</dbReference>
<keyword evidence="2" id="KW-0521">NADP</keyword>
<reference evidence="5" key="1">
    <citation type="journal article" date="2020" name="Appl. Environ. Microbiol.">
        <title>Medium-Chain Fatty Acid Synthesis by 'Candidatus Weimeria bifida' gen. nov., sp. nov., and 'Candidatus Pseudoramibacter fermentans' sp. nov.</title>
        <authorList>
            <person name="Scarborough M.J."/>
            <person name="Myers K.S."/>
            <person name="Donohue T.J."/>
            <person name="Noguera D.R."/>
        </authorList>
    </citation>
    <scope>NUCLEOTIDE SEQUENCE</scope>
    <source>
        <strain evidence="5">LCO1.1</strain>
    </source>
</reference>
<evidence type="ECO:0000256" key="2">
    <source>
        <dbReference type="ARBA" id="ARBA00022857"/>
    </source>
</evidence>
<name>A0A6N7IXD0_9FIRM</name>
<organism evidence="5 6">
    <name type="scientific">Candidatus Weimeria bifida</name>
    <dbReference type="NCBI Taxonomy" id="2599074"/>
    <lineage>
        <taxon>Bacteria</taxon>
        <taxon>Bacillati</taxon>
        <taxon>Bacillota</taxon>
        <taxon>Clostridia</taxon>
        <taxon>Lachnospirales</taxon>
        <taxon>Lachnospiraceae</taxon>
        <taxon>Candidatus Weimeria</taxon>
    </lineage>
</organism>
<evidence type="ECO:0000313" key="5">
    <source>
        <dbReference type="EMBL" id="MQN00984.1"/>
    </source>
</evidence>
<dbReference type="InterPro" id="IPR005399">
    <property type="entry name" value="K_chnl_volt-dep_bsu_KCNAB-rel"/>
</dbReference>
<proteinExistence type="inferred from homology"/>
<evidence type="ECO:0000259" key="4">
    <source>
        <dbReference type="Pfam" id="PF00248"/>
    </source>
</evidence>
<dbReference type="InterPro" id="IPR023210">
    <property type="entry name" value="NADP_OxRdtase_dom"/>
</dbReference>
<protein>
    <submittedName>
        <fullName evidence="5">L-glyceraldehyde 3-phosphate reductase</fullName>
    </submittedName>
</protein>
<evidence type="ECO:0000256" key="3">
    <source>
        <dbReference type="ARBA" id="ARBA00023002"/>
    </source>
</evidence>
<keyword evidence="3" id="KW-0560">Oxidoreductase</keyword>
<dbReference type="InterPro" id="IPR036812">
    <property type="entry name" value="NAD(P)_OxRdtase_dom_sf"/>
</dbReference>
<evidence type="ECO:0000256" key="1">
    <source>
        <dbReference type="ARBA" id="ARBA00006515"/>
    </source>
</evidence>
<evidence type="ECO:0000313" key="6">
    <source>
        <dbReference type="Proteomes" id="UP000460257"/>
    </source>
</evidence>
<gene>
    <name evidence="5" type="ORF">FRC54_03185</name>
</gene>
<dbReference type="GO" id="GO:0051596">
    <property type="term" value="P:methylglyoxal catabolic process"/>
    <property type="evidence" value="ECO:0007669"/>
    <property type="project" value="TreeGrafter"/>
</dbReference>
<dbReference type="GO" id="GO:0016491">
    <property type="term" value="F:oxidoreductase activity"/>
    <property type="evidence" value="ECO:0007669"/>
    <property type="project" value="UniProtKB-KW"/>
</dbReference>
<sequence length="332" mass="37714">MYIASDKRYEKMKYNRVGRSGLKFPAVSLGFWHNFGNNGSYENMRQMMRTAFDLGITQFDLANNYGPDYGQAEKNAGRILHEDFMPYRDELVITSKAGYDMWPGPYGNWGSRKYLIASCDQSLKRLGQDYVDIFYHHRPDPDTPLEETMEALLQIVRSGKALYAGISNYNAEQTTAAVKIAKKIHLPLIVNQRRYSIFDRKIERENLKSTAEKMGIGIIAFSPLAQGLLTDRYINGIQPDSRIAHDGRYLHKEDLTEKKLKAIVQLNDMAAARGQSLADMALAWIMKDNTVSSVIIGASKPEQIEDNVRFLENSSFSAEELKKIDDISKSVM</sequence>
<dbReference type="Gene3D" id="3.20.20.100">
    <property type="entry name" value="NADP-dependent oxidoreductase domain"/>
    <property type="match status" value="1"/>
</dbReference>